<evidence type="ECO:0000313" key="1">
    <source>
        <dbReference type="EMBL" id="MQM00620.1"/>
    </source>
</evidence>
<dbReference type="Proteomes" id="UP000652761">
    <property type="component" value="Unassembled WGS sequence"/>
</dbReference>
<protein>
    <submittedName>
        <fullName evidence="1">Uncharacterized protein</fullName>
    </submittedName>
</protein>
<accession>A0A843WC99</accession>
<proteinExistence type="predicted"/>
<reference evidence="1" key="1">
    <citation type="submission" date="2017-07" db="EMBL/GenBank/DDBJ databases">
        <title>Taro Niue Genome Assembly and Annotation.</title>
        <authorList>
            <person name="Atibalentja N."/>
            <person name="Keating K."/>
            <person name="Fields C.J."/>
        </authorList>
    </citation>
    <scope>NUCLEOTIDE SEQUENCE</scope>
    <source>
        <strain evidence="1">Niue_2</strain>
        <tissue evidence="1">Leaf</tissue>
    </source>
</reference>
<keyword evidence="2" id="KW-1185">Reference proteome</keyword>
<name>A0A843WC99_COLES</name>
<evidence type="ECO:0000313" key="2">
    <source>
        <dbReference type="Proteomes" id="UP000652761"/>
    </source>
</evidence>
<sequence length="147" mass="16421">MRVVAADRVGNDELECGVRGAFLRFRRDSRFFESSIAFLRVFLPADYAGCPDNRVRLPVDYAGCLGDIVRLPYYAGCPGDRVHLPYYASCPNDRVRLPPSSVTYPIPFSSRGREPSSSGRGGGSASGTPAMLDFWRRYMFTRPKDLL</sequence>
<dbReference type="AlphaFoldDB" id="A0A843WC99"/>
<gene>
    <name evidence="1" type="ORF">Taro_033355</name>
</gene>
<organism evidence="1 2">
    <name type="scientific">Colocasia esculenta</name>
    <name type="common">Wild taro</name>
    <name type="synonym">Arum esculentum</name>
    <dbReference type="NCBI Taxonomy" id="4460"/>
    <lineage>
        <taxon>Eukaryota</taxon>
        <taxon>Viridiplantae</taxon>
        <taxon>Streptophyta</taxon>
        <taxon>Embryophyta</taxon>
        <taxon>Tracheophyta</taxon>
        <taxon>Spermatophyta</taxon>
        <taxon>Magnoliopsida</taxon>
        <taxon>Liliopsida</taxon>
        <taxon>Araceae</taxon>
        <taxon>Aroideae</taxon>
        <taxon>Colocasieae</taxon>
        <taxon>Colocasia</taxon>
    </lineage>
</organism>
<dbReference type="EMBL" id="NMUH01002541">
    <property type="protein sequence ID" value="MQM00620.1"/>
    <property type="molecule type" value="Genomic_DNA"/>
</dbReference>
<comment type="caution">
    <text evidence="1">The sequence shown here is derived from an EMBL/GenBank/DDBJ whole genome shotgun (WGS) entry which is preliminary data.</text>
</comment>